<organism evidence="1 2">
    <name type="scientific">Salinimicrobium gaetbulicola</name>
    <dbReference type="NCBI Taxonomy" id="999702"/>
    <lineage>
        <taxon>Bacteria</taxon>
        <taxon>Pseudomonadati</taxon>
        <taxon>Bacteroidota</taxon>
        <taxon>Flavobacteriia</taxon>
        <taxon>Flavobacteriales</taxon>
        <taxon>Flavobacteriaceae</taxon>
        <taxon>Salinimicrobium</taxon>
    </lineage>
</organism>
<name>A0ABW3IJI2_9FLAO</name>
<proteinExistence type="predicted"/>
<evidence type="ECO:0008006" key="3">
    <source>
        <dbReference type="Google" id="ProtNLM"/>
    </source>
</evidence>
<reference evidence="2" key="1">
    <citation type="journal article" date="2019" name="Int. J. Syst. Evol. Microbiol.">
        <title>The Global Catalogue of Microorganisms (GCM) 10K type strain sequencing project: providing services to taxonomists for standard genome sequencing and annotation.</title>
        <authorList>
            <consortium name="The Broad Institute Genomics Platform"/>
            <consortium name="The Broad Institute Genome Sequencing Center for Infectious Disease"/>
            <person name="Wu L."/>
            <person name="Ma J."/>
        </authorList>
    </citation>
    <scope>NUCLEOTIDE SEQUENCE [LARGE SCALE GENOMIC DNA]</scope>
    <source>
        <strain evidence="2">CCUG 60898</strain>
    </source>
</reference>
<evidence type="ECO:0000313" key="2">
    <source>
        <dbReference type="Proteomes" id="UP001597100"/>
    </source>
</evidence>
<comment type="caution">
    <text evidence="1">The sequence shown here is derived from an EMBL/GenBank/DDBJ whole genome shotgun (WGS) entry which is preliminary data.</text>
</comment>
<dbReference type="Gene3D" id="3.40.50.150">
    <property type="entry name" value="Vaccinia Virus protein VP39"/>
    <property type="match status" value="1"/>
</dbReference>
<dbReference type="SUPFAM" id="SSF53335">
    <property type="entry name" value="S-adenosyl-L-methionine-dependent methyltransferases"/>
    <property type="match status" value="1"/>
</dbReference>
<dbReference type="RefSeq" id="WP_380740657.1">
    <property type="nucleotide sequence ID" value="NZ_JBHTJP010000035.1"/>
</dbReference>
<dbReference type="InterPro" id="IPR029063">
    <property type="entry name" value="SAM-dependent_MTases_sf"/>
</dbReference>
<sequence length="217" mass="24961">MKKQKLRQAYRKFDHAEGNQHIASEFAVEKLMELITWFKTKNILEVGLGIGSISGTILELQKDGGQYYAGTEDNPYCLEALNRNLGTNYEKVDIYGGIGEIPDYYKFDLIIIDGKDQNLSQIQSLLSSKGIIVIEGDRMPQQILLDELFPHNIMVHSISLKKNSARSPFPTDEWQGGVKILFINPTLKQKIWWFKEKIFTKLKYQYPGRHFGQTITE</sequence>
<gene>
    <name evidence="1" type="ORF">ACFQ1G_14225</name>
</gene>
<dbReference type="EMBL" id="JBHTJP010000035">
    <property type="protein sequence ID" value="MFD0977950.1"/>
    <property type="molecule type" value="Genomic_DNA"/>
</dbReference>
<accession>A0ABW3IJI2</accession>
<evidence type="ECO:0000313" key="1">
    <source>
        <dbReference type="EMBL" id="MFD0977950.1"/>
    </source>
</evidence>
<protein>
    <recommendedName>
        <fullName evidence="3">Methyltransferase family protein</fullName>
    </recommendedName>
</protein>
<dbReference type="Proteomes" id="UP001597100">
    <property type="component" value="Unassembled WGS sequence"/>
</dbReference>
<keyword evidence="2" id="KW-1185">Reference proteome</keyword>